<feature type="repeat" description="TPR" evidence="3">
    <location>
        <begin position="446"/>
        <end position="479"/>
    </location>
</feature>
<dbReference type="PANTHER" id="PTHR45586:SF1">
    <property type="entry name" value="LIPOPOLYSACCHARIDE ASSEMBLY PROTEIN B"/>
    <property type="match status" value="1"/>
</dbReference>
<organism evidence="6 7">
    <name type="scientific">Candidatus Ozemobacter sibiricus</name>
    <dbReference type="NCBI Taxonomy" id="2268124"/>
    <lineage>
        <taxon>Bacteria</taxon>
        <taxon>Candidatus Ozemobacteria</taxon>
        <taxon>Candidatus Ozemobacterales</taxon>
        <taxon>Candidatus Ozemobacteraceae</taxon>
        <taxon>Candidatus Ozemobacter</taxon>
    </lineage>
</organism>
<feature type="compositionally biased region" description="Basic and acidic residues" evidence="4">
    <location>
        <begin position="284"/>
        <end position="294"/>
    </location>
</feature>
<dbReference type="Proteomes" id="UP000252355">
    <property type="component" value="Unassembled WGS sequence"/>
</dbReference>
<keyword evidence="1" id="KW-0677">Repeat</keyword>
<dbReference type="SUPFAM" id="SSF48452">
    <property type="entry name" value="TPR-like"/>
    <property type="match status" value="3"/>
</dbReference>
<evidence type="ECO:0000313" key="7">
    <source>
        <dbReference type="Proteomes" id="UP000252355"/>
    </source>
</evidence>
<proteinExistence type="predicted"/>
<dbReference type="InterPro" id="IPR051012">
    <property type="entry name" value="CellSynth/LPSAsmb/PSIAsmb"/>
</dbReference>
<feature type="repeat" description="TPR" evidence="3">
    <location>
        <begin position="179"/>
        <end position="212"/>
    </location>
</feature>
<feature type="compositionally biased region" description="Pro residues" evidence="4">
    <location>
        <begin position="546"/>
        <end position="566"/>
    </location>
</feature>
<feature type="region of interest" description="Disordered" evidence="4">
    <location>
        <begin position="284"/>
        <end position="310"/>
    </location>
</feature>
<dbReference type="Pfam" id="PF14559">
    <property type="entry name" value="TPR_19"/>
    <property type="match status" value="2"/>
</dbReference>
<dbReference type="PROSITE" id="PS50005">
    <property type="entry name" value="TPR"/>
    <property type="match status" value="5"/>
</dbReference>
<feature type="compositionally biased region" description="Polar residues" evidence="4">
    <location>
        <begin position="297"/>
        <end position="306"/>
    </location>
</feature>
<dbReference type="PROSITE" id="PS51257">
    <property type="entry name" value="PROKAR_LIPOPROTEIN"/>
    <property type="match status" value="1"/>
</dbReference>
<feature type="compositionally biased region" description="Low complexity" evidence="4">
    <location>
        <begin position="528"/>
        <end position="545"/>
    </location>
</feature>
<evidence type="ECO:0000256" key="2">
    <source>
        <dbReference type="ARBA" id="ARBA00022803"/>
    </source>
</evidence>
<dbReference type="InterPro" id="IPR011990">
    <property type="entry name" value="TPR-like_helical_dom_sf"/>
</dbReference>
<feature type="chain" id="PRO_5016942354" evidence="5">
    <location>
        <begin position="25"/>
        <end position="845"/>
    </location>
</feature>
<feature type="signal peptide" evidence="5">
    <location>
        <begin position="1"/>
        <end position="24"/>
    </location>
</feature>
<dbReference type="Gene3D" id="1.25.40.10">
    <property type="entry name" value="Tetratricopeptide repeat domain"/>
    <property type="match status" value="4"/>
</dbReference>
<sequence>MRHPLLRLCLAAVLAALLAVTLGGCTKKRRATSPTPTPDAPGGAIGKPARTERPARTAGTGPAWEQNVRIRSALDQGDARQAERLARAVIDKQPANAEAHFLLGKSLMAQNQREAARPFFEKAMALAPDNSLFRRALAENLDLSAQEAIARDDPRRAIELWKRCLAMKYKPSQIGQHLADAFRRQSEQLRRKGQAAEAEKAYREAVALLPENPGPSLDLATLLLEADRLLEAERILKGLVDSHPSFEPGQLAYARLLHRMGDIQGARTHLDRLLAARPDSEEAKALKAELDREVPLTPTSAGTEAQPQPDPDLVQKLTVLESAGNFQGQAALLREFLAANPNADWAYLRLAMALERAGDIPGALKAVETYLKGHADDPRAQFCKARCLQLSGDLDGALRILTILDQEKKANLQVYDEIGQVYAKKGQFEEAKKYWKKALAIDPEYAGVAFNFGQLAMEQGDFATARAWFDKAIQKEPYNTKYRYFAGLNLKQAGLGAEAQATWQSARAWLNTGDPYGARILRALGEDVPTGTTPTTTTATTVTAPARPPASAPPPPAPPVTAPPGPVAATTPTSESPLDQRYLAALEAARAGDFPTAIAGFQEVLRQQPDNVNALINLGKIYTAQEQHAKASLQYLLAVRAAPDNPHAAKALIKSYTELGLHRQAAELTGRLLQANPALAAEFPDYRPSAPLPRSNPRAYEPFVRLLLQNRQPEEALPIIQAAVEENPEMARFVVLEGEVRYCLNQLEAAEATLQRAISMDNADPEPYIKLGDLYAARQRLDQAFAQYQLAQKARFLDPDTAFEIVDRLVAIGKKPEANLLLSRLKGMNLSESQLEKLKSRTEMP</sequence>
<feature type="region of interest" description="Disordered" evidence="4">
    <location>
        <begin position="27"/>
        <end position="65"/>
    </location>
</feature>
<accession>A0A367ZKP1</accession>
<evidence type="ECO:0000256" key="5">
    <source>
        <dbReference type="SAM" id="SignalP"/>
    </source>
</evidence>
<protein>
    <submittedName>
        <fullName evidence="6">TPR domain protein, putative component of TonB system</fullName>
    </submittedName>
</protein>
<dbReference type="PROSITE" id="PS50293">
    <property type="entry name" value="TPR_REGION"/>
    <property type="match status" value="1"/>
</dbReference>
<keyword evidence="5" id="KW-0732">Signal</keyword>
<evidence type="ECO:0000313" key="6">
    <source>
        <dbReference type="EMBL" id="RCK78664.1"/>
    </source>
</evidence>
<comment type="caution">
    <text evidence="6">The sequence shown here is derived from an EMBL/GenBank/DDBJ whole genome shotgun (WGS) entry which is preliminary data.</text>
</comment>
<evidence type="ECO:0000256" key="4">
    <source>
        <dbReference type="SAM" id="MobiDB-lite"/>
    </source>
</evidence>
<dbReference type="PANTHER" id="PTHR45586">
    <property type="entry name" value="TPR REPEAT-CONTAINING PROTEIN PA4667"/>
    <property type="match status" value="1"/>
</dbReference>
<dbReference type="InterPro" id="IPR019734">
    <property type="entry name" value="TPR_rpt"/>
</dbReference>
<dbReference type="EMBL" id="QOQW01000020">
    <property type="protein sequence ID" value="RCK78664.1"/>
    <property type="molecule type" value="Genomic_DNA"/>
</dbReference>
<dbReference type="AlphaFoldDB" id="A0A367ZKP1"/>
<feature type="region of interest" description="Disordered" evidence="4">
    <location>
        <begin position="527"/>
        <end position="576"/>
    </location>
</feature>
<keyword evidence="2 3" id="KW-0802">TPR repeat</keyword>
<evidence type="ECO:0000256" key="1">
    <source>
        <dbReference type="ARBA" id="ARBA00022737"/>
    </source>
</evidence>
<dbReference type="Pfam" id="PF13432">
    <property type="entry name" value="TPR_16"/>
    <property type="match status" value="4"/>
</dbReference>
<feature type="repeat" description="TPR" evidence="3">
    <location>
        <begin position="412"/>
        <end position="445"/>
    </location>
</feature>
<gene>
    <name evidence="6" type="ORF">OZSIB_1191</name>
</gene>
<evidence type="ECO:0000256" key="3">
    <source>
        <dbReference type="PROSITE-ProRule" id="PRU00339"/>
    </source>
</evidence>
<feature type="repeat" description="TPR" evidence="3">
    <location>
        <begin position="97"/>
        <end position="130"/>
    </location>
</feature>
<dbReference type="SMART" id="SM00028">
    <property type="entry name" value="TPR"/>
    <property type="match status" value="10"/>
</dbReference>
<feature type="repeat" description="TPR" evidence="3">
    <location>
        <begin position="612"/>
        <end position="645"/>
    </location>
</feature>
<reference evidence="6 7" key="1">
    <citation type="submission" date="2018-05" db="EMBL/GenBank/DDBJ databases">
        <title>A metagenomic window into the 2 km-deep terrestrial subsurface aquifer revealed taxonomically and functionally diverse microbial community comprising novel uncultured bacterial lineages.</title>
        <authorList>
            <person name="Kadnikov V.V."/>
            <person name="Mardanov A.V."/>
            <person name="Beletsky A.V."/>
            <person name="Banks D."/>
            <person name="Pimenov N.V."/>
            <person name="Frank Y.A."/>
            <person name="Karnachuk O.V."/>
            <person name="Ravin N.V."/>
        </authorList>
    </citation>
    <scope>NUCLEOTIDE SEQUENCE [LARGE SCALE GENOMIC DNA]</scope>
    <source>
        <strain evidence="6">BY5</strain>
    </source>
</reference>
<name>A0A367ZKP1_9BACT</name>